<evidence type="ECO:0000313" key="1">
    <source>
        <dbReference type="EMBL" id="EYC06846.1"/>
    </source>
</evidence>
<reference evidence="2" key="1">
    <citation type="journal article" date="2015" name="Nat. Genet.">
        <title>The genome and transcriptome of the zoonotic hookworm Ancylostoma ceylanicum identify infection-specific gene families.</title>
        <authorList>
            <person name="Schwarz E.M."/>
            <person name="Hu Y."/>
            <person name="Antoshechkin I."/>
            <person name="Miller M.M."/>
            <person name="Sternberg P.W."/>
            <person name="Aroian R.V."/>
        </authorList>
    </citation>
    <scope>NUCLEOTIDE SEQUENCE</scope>
    <source>
        <strain evidence="2">HY135</strain>
    </source>
</reference>
<proteinExistence type="predicted"/>
<dbReference type="AlphaFoldDB" id="A0A016TVQ8"/>
<accession>A0A016TVQ8</accession>
<dbReference type="OrthoDB" id="5871855at2759"/>
<name>A0A016TVQ8_9BILA</name>
<dbReference type="EMBL" id="JARK01001409">
    <property type="protein sequence ID" value="EYC06846.1"/>
    <property type="molecule type" value="Genomic_DNA"/>
</dbReference>
<evidence type="ECO:0000313" key="2">
    <source>
        <dbReference type="Proteomes" id="UP000024635"/>
    </source>
</evidence>
<comment type="caution">
    <text evidence="1">The sequence shown here is derived from an EMBL/GenBank/DDBJ whole genome shotgun (WGS) entry which is preliminary data.</text>
</comment>
<protein>
    <submittedName>
        <fullName evidence="1">Uncharacterized protein</fullName>
    </submittedName>
</protein>
<sequence length="113" mass="12390">MKYEALEKPNLTNKQTIANLNNASDKNRNANCLVLFSGIEDTTGFSKLNLTKNAKLDRVVVVSLRGLDLSDIVVEPKGVAIKVSNDFTDEDVAHVVETIWSAFKPTSKIIATL</sequence>
<organism evidence="1 2">
    <name type="scientific">Ancylostoma ceylanicum</name>
    <dbReference type="NCBI Taxonomy" id="53326"/>
    <lineage>
        <taxon>Eukaryota</taxon>
        <taxon>Metazoa</taxon>
        <taxon>Ecdysozoa</taxon>
        <taxon>Nematoda</taxon>
        <taxon>Chromadorea</taxon>
        <taxon>Rhabditida</taxon>
        <taxon>Rhabditina</taxon>
        <taxon>Rhabditomorpha</taxon>
        <taxon>Strongyloidea</taxon>
        <taxon>Ancylostomatidae</taxon>
        <taxon>Ancylostomatinae</taxon>
        <taxon>Ancylostoma</taxon>
    </lineage>
</organism>
<keyword evidence="2" id="KW-1185">Reference proteome</keyword>
<gene>
    <name evidence="1" type="primary">Acey_s0073.g734</name>
    <name evidence="1" type="ORF">Y032_0073g734</name>
</gene>
<dbReference type="Proteomes" id="UP000024635">
    <property type="component" value="Unassembled WGS sequence"/>
</dbReference>